<dbReference type="Proteomes" id="UP000623467">
    <property type="component" value="Unassembled WGS sequence"/>
</dbReference>
<feature type="region of interest" description="Disordered" evidence="1">
    <location>
        <begin position="113"/>
        <end position="145"/>
    </location>
</feature>
<accession>A0A8H6Z848</accession>
<organism evidence="2 3">
    <name type="scientific">Mycena sanguinolenta</name>
    <dbReference type="NCBI Taxonomy" id="230812"/>
    <lineage>
        <taxon>Eukaryota</taxon>
        <taxon>Fungi</taxon>
        <taxon>Dikarya</taxon>
        <taxon>Basidiomycota</taxon>
        <taxon>Agaricomycotina</taxon>
        <taxon>Agaricomycetes</taxon>
        <taxon>Agaricomycetidae</taxon>
        <taxon>Agaricales</taxon>
        <taxon>Marasmiineae</taxon>
        <taxon>Mycenaceae</taxon>
        <taxon>Mycena</taxon>
    </lineage>
</organism>
<keyword evidence="3" id="KW-1185">Reference proteome</keyword>
<proteinExistence type="predicted"/>
<comment type="caution">
    <text evidence="2">The sequence shown here is derived from an EMBL/GenBank/DDBJ whole genome shotgun (WGS) entry which is preliminary data.</text>
</comment>
<gene>
    <name evidence="2" type="ORF">MSAN_00313000</name>
</gene>
<dbReference type="EMBL" id="JACAZH010000002">
    <property type="protein sequence ID" value="KAF7374298.1"/>
    <property type="molecule type" value="Genomic_DNA"/>
</dbReference>
<evidence type="ECO:0000313" key="2">
    <source>
        <dbReference type="EMBL" id="KAF7374298.1"/>
    </source>
</evidence>
<evidence type="ECO:0000313" key="3">
    <source>
        <dbReference type="Proteomes" id="UP000623467"/>
    </source>
</evidence>
<dbReference type="AlphaFoldDB" id="A0A8H6Z848"/>
<dbReference type="OrthoDB" id="2953266at2759"/>
<reference evidence="2" key="1">
    <citation type="submission" date="2020-05" db="EMBL/GenBank/DDBJ databases">
        <title>Mycena genomes resolve the evolution of fungal bioluminescence.</title>
        <authorList>
            <person name="Tsai I.J."/>
        </authorList>
    </citation>
    <scope>NUCLEOTIDE SEQUENCE</scope>
    <source>
        <strain evidence="2">160909Yilan</strain>
    </source>
</reference>
<sequence length="145" mass="16537">MSYQWPHRPAYWSLDSSGDNPLSHEDATSLGFPSIMLWTDVHVLSWDETVYAGLRKFDECKGFNPESQDVAKELGYPLYEVSDAMERDLAVDREDGRDDSTWDDECFVTLEDYVREMEPDSDSDSDSDPDPDPVSLIEELTGEDV</sequence>
<protein>
    <submittedName>
        <fullName evidence="2">Uncharacterized protein</fullName>
    </submittedName>
</protein>
<evidence type="ECO:0000256" key="1">
    <source>
        <dbReference type="SAM" id="MobiDB-lite"/>
    </source>
</evidence>
<name>A0A8H6Z848_9AGAR</name>
<feature type="compositionally biased region" description="Acidic residues" evidence="1">
    <location>
        <begin position="119"/>
        <end position="131"/>
    </location>
</feature>